<dbReference type="Pfam" id="PF00072">
    <property type="entry name" value="Response_reg"/>
    <property type="match status" value="1"/>
</dbReference>
<proteinExistence type="predicted"/>
<dbReference type="EMBL" id="CADCTY010001278">
    <property type="protein sequence ID" value="CAA9365460.1"/>
    <property type="molecule type" value="Genomic_DNA"/>
</dbReference>
<feature type="modified residue" description="4-aspartylphosphate" evidence="1">
    <location>
        <position position="73"/>
    </location>
</feature>
<dbReference type="SMART" id="SM00448">
    <property type="entry name" value="REC"/>
    <property type="match status" value="1"/>
</dbReference>
<gene>
    <name evidence="3" type="ORF">AVDCRST_MAG94-3680</name>
</gene>
<dbReference type="InterPro" id="IPR052893">
    <property type="entry name" value="TCS_response_regulator"/>
</dbReference>
<sequence length="154" mass="17709">MTQVREGISQIELTRILLVEDDPNDVELIRLAFRNYNLVNQLDVVTDGEQALHYLLGQEGIQLRPLPRFVLLDLKLPKISGIRVLQTLRSHPRTQQLIIVVMTSSQEDSDLNTCYDLGVNSYIVKPLDFQQFLAVTRDVGLYWMSLNKPPLFPF</sequence>
<dbReference type="CDD" id="cd17557">
    <property type="entry name" value="REC_Rcp-like"/>
    <property type="match status" value="1"/>
</dbReference>
<dbReference type="PANTHER" id="PTHR44520:SF1">
    <property type="entry name" value="TWO-COMPONENT SYSTEM REGULATORY PROTEIN"/>
    <property type="match status" value="1"/>
</dbReference>
<evidence type="ECO:0000259" key="2">
    <source>
        <dbReference type="PROSITE" id="PS50110"/>
    </source>
</evidence>
<evidence type="ECO:0000256" key="1">
    <source>
        <dbReference type="PROSITE-ProRule" id="PRU00169"/>
    </source>
</evidence>
<dbReference type="GO" id="GO:0000160">
    <property type="term" value="P:phosphorelay signal transduction system"/>
    <property type="evidence" value="ECO:0007669"/>
    <property type="project" value="InterPro"/>
</dbReference>
<dbReference type="SUPFAM" id="SSF52172">
    <property type="entry name" value="CheY-like"/>
    <property type="match status" value="1"/>
</dbReference>
<name>A0A6J4MPX2_9CYAN</name>
<dbReference type="AlphaFoldDB" id="A0A6J4MPX2"/>
<dbReference type="InterPro" id="IPR001789">
    <property type="entry name" value="Sig_transdc_resp-reg_receiver"/>
</dbReference>
<dbReference type="PROSITE" id="PS50110">
    <property type="entry name" value="RESPONSE_REGULATORY"/>
    <property type="match status" value="1"/>
</dbReference>
<keyword evidence="1" id="KW-0597">Phosphoprotein</keyword>
<feature type="domain" description="Response regulatory" evidence="2">
    <location>
        <begin position="15"/>
        <end position="140"/>
    </location>
</feature>
<accession>A0A6J4MPX2</accession>
<protein>
    <submittedName>
        <fullName evidence="3">Two-component transcriptional response regulator, LuxR family</fullName>
    </submittedName>
</protein>
<reference evidence="3" key="1">
    <citation type="submission" date="2020-02" db="EMBL/GenBank/DDBJ databases">
        <authorList>
            <person name="Meier V. D."/>
        </authorList>
    </citation>
    <scope>NUCLEOTIDE SEQUENCE</scope>
    <source>
        <strain evidence="3">AVDCRST_MAG94</strain>
    </source>
</reference>
<dbReference type="Gene3D" id="3.40.50.2300">
    <property type="match status" value="1"/>
</dbReference>
<evidence type="ECO:0000313" key="3">
    <source>
        <dbReference type="EMBL" id="CAA9365460.1"/>
    </source>
</evidence>
<dbReference type="PANTHER" id="PTHR44520">
    <property type="entry name" value="RESPONSE REGULATOR RCP1-RELATED"/>
    <property type="match status" value="1"/>
</dbReference>
<dbReference type="InterPro" id="IPR011006">
    <property type="entry name" value="CheY-like_superfamily"/>
</dbReference>
<organism evidence="3">
    <name type="scientific">uncultured Leptolyngbya sp</name>
    <dbReference type="NCBI Taxonomy" id="332963"/>
    <lineage>
        <taxon>Bacteria</taxon>
        <taxon>Bacillati</taxon>
        <taxon>Cyanobacteriota</taxon>
        <taxon>Cyanophyceae</taxon>
        <taxon>Leptolyngbyales</taxon>
        <taxon>Leptolyngbyaceae</taxon>
        <taxon>Leptolyngbya group</taxon>
        <taxon>Leptolyngbya</taxon>
        <taxon>environmental samples</taxon>
    </lineage>
</organism>